<feature type="transmembrane region" description="Helical" evidence="9">
    <location>
        <begin position="272"/>
        <end position="295"/>
    </location>
</feature>
<evidence type="ECO:0000256" key="5">
    <source>
        <dbReference type="ARBA" id="ARBA00022989"/>
    </source>
</evidence>
<evidence type="ECO:0000256" key="7">
    <source>
        <dbReference type="ARBA" id="ARBA00023136"/>
    </source>
</evidence>
<dbReference type="GO" id="GO:0010945">
    <property type="term" value="F:coenzyme A diphosphatase activity"/>
    <property type="evidence" value="ECO:0007669"/>
    <property type="project" value="InterPro"/>
</dbReference>
<dbReference type="HAMAP" id="MF_03230">
    <property type="entry name" value="FITM2"/>
    <property type="match status" value="1"/>
</dbReference>
<dbReference type="InterPro" id="IPR019388">
    <property type="entry name" value="FIT"/>
</dbReference>
<keyword evidence="11" id="KW-1185">Reference proteome</keyword>
<evidence type="ECO:0000256" key="3">
    <source>
        <dbReference type="ARBA" id="ARBA00022801"/>
    </source>
</evidence>
<name>A0A9N9RKY4_9DIPT</name>
<accession>A0A9N9RKY4</accession>
<gene>
    <name evidence="10" type="ORF">CHIRRI_LOCUS1668</name>
</gene>
<organism evidence="10 11">
    <name type="scientific">Chironomus riparius</name>
    <dbReference type="NCBI Taxonomy" id="315576"/>
    <lineage>
        <taxon>Eukaryota</taxon>
        <taxon>Metazoa</taxon>
        <taxon>Ecdysozoa</taxon>
        <taxon>Arthropoda</taxon>
        <taxon>Hexapoda</taxon>
        <taxon>Insecta</taxon>
        <taxon>Pterygota</taxon>
        <taxon>Neoptera</taxon>
        <taxon>Endopterygota</taxon>
        <taxon>Diptera</taxon>
        <taxon>Nematocera</taxon>
        <taxon>Chironomoidea</taxon>
        <taxon>Chironomidae</taxon>
        <taxon>Chironominae</taxon>
        <taxon>Chironomus</taxon>
    </lineage>
</organism>
<dbReference type="OrthoDB" id="5579088at2759"/>
<dbReference type="GO" id="GO:0008654">
    <property type="term" value="P:phospholipid biosynthetic process"/>
    <property type="evidence" value="ECO:0007669"/>
    <property type="project" value="TreeGrafter"/>
</dbReference>
<evidence type="ECO:0000313" key="11">
    <source>
        <dbReference type="Proteomes" id="UP001153620"/>
    </source>
</evidence>
<keyword evidence="7 9" id="KW-0472">Membrane</keyword>
<feature type="transmembrane region" description="Helical" evidence="9">
    <location>
        <begin position="76"/>
        <end position="95"/>
    </location>
</feature>
<reference evidence="10" key="1">
    <citation type="submission" date="2022-01" db="EMBL/GenBank/DDBJ databases">
        <authorList>
            <person name="King R."/>
        </authorList>
    </citation>
    <scope>NUCLEOTIDE SEQUENCE</scope>
</reference>
<proteinExistence type="inferred from homology"/>
<dbReference type="AlphaFoldDB" id="A0A9N9RKY4"/>
<dbReference type="EMBL" id="OU895877">
    <property type="protein sequence ID" value="CAG9798686.1"/>
    <property type="molecule type" value="Genomic_DNA"/>
</dbReference>
<dbReference type="Proteomes" id="UP001153620">
    <property type="component" value="Chromosome 1"/>
</dbReference>
<reference evidence="10" key="2">
    <citation type="submission" date="2022-10" db="EMBL/GenBank/DDBJ databases">
        <authorList>
            <consortium name="ENA_rothamsted_submissions"/>
            <consortium name="culmorum"/>
            <person name="King R."/>
        </authorList>
    </citation>
    <scope>NUCLEOTIDE SEQUENCE</scope>
</reference>
<dbReference type="GO" id="GO:0034389">
    <property type="term" value="P:lipid droplet organization"/>
    <property type="evidence" value="ECO:0007669"/>
    <property type="project" value="InterPro"/>
</dbReference>
<feature type="transmembrane region" description="Helical" evidence="9">
    <location>
        <begin position="115"/>
        <end position="135"/>
    </location>
</feature>
<dbReference type="GO" id="GO:0019915">
    <property type="term" value="P:lipid storage"/>
    <property type="evidence" value="ECO:0007669"/>
    <property type="project" value="InterPro"/>
</dbReference>
<evidence type="ECO:0000256" key="2">
    <source>
        <dbReference type="ARBA" id="ARBA00022692"/>
    </source>
</evidence>
<keyword evidence="5 9" id="KW-1133">Transmembrane helix</keyword>
<evidence type="ECO:0000256" key="6">
    <source>
        <dbReference type="ARBA" id="ARBA00023098"/>
    </source>
</evidence>
<comment type="subcellular location">
    <subcellularLocation>
        <location evidence="1">Endoplasmic reticulum membrane</location>
        <topology evidence="1">Multi-pass membrane protein</topology>
    </subcellularLocation>
</comment>
<keyword evidence="4" id="KW-0256">Endoplasmic reticulum</keyword>
<dbReference type="InterPro" id="IPR046401">
    <property type="entry name" value="FITM1/2"/>
</dbReference>
<dbReference type="PANTHER" id="PTHR23129:SF0">
    <property type="entry name" value="ACYL-COENZYME A DIPHOSPHATASE FITM2"/>
    <property type="match status" value="1"/>
</dbReference>
<feature type="transmembrane region" description="Helical" evidence="9">
    <location>
        <begin position="147"/>
        <end position="167"/>
    </location>
</feature>
<evidence type="ECO:0000256" key="4">
    <source>
        <dbReference type="ARBA" id="ARBA00022824"/>
    </source>
</evidence>
<dbReference type="PANTHER" id="PTHR23129">
    <property type="entry name" value="ACYL-COENZYME A DIPHOSPHATASE FITM2"/>
    <property type="match status" value="1"/>
</dbReference>
<sequence>MSARRKSAVGLGASNNIKTKPTSMNFNNFNIKNEALRGETKGTKPATNPSSIKEVLTMMILHVCKKIIFFDTRLKVGLYIMALFLISLIGDFAPFPKTYFSRSDNLFNVYFVKIGWFWTLITSVPFLFFTSSVLNCGNRDKVLKHHLPRIAVATFFWFFWTKLFNVIENSFGRCNNRMYDTKQGCLKAGAFWGGFDISGHVFILIYSSLVLIEESRPIVGWEYIKEHLRMEEHKRKNPQDSSPSSNPLKSLDTNELSTLKVLYEKYTPSIRLMFVVIVVLQLLWDIMLVTTMLYYHRMVEKVIAGFIAICTWYFTYKSWYPSNVIEWPEAPGKCSFKYQQKAPSVYSTSTNLARRTSLINSKANKSNSDIPKFMGNPIYKSAAQRSELNANDLLPPREGKYDFQQPSPKFI</sequence>
<evidence type="ECO:0000256" key="1">
    <source>
        <dbReference type="ARBA" id="ARBA00004477"/>
    </source>
</evidence>
<evidence type="ECO:0000256" key="8">
    <source>
        <dbReference type="SAM" id="MobiDB-lite"/>
    </source>
</evidence>
<feature type="region of interest" description="Disordered" evidence="8">
    <location>
        <begin position="390"/>
        <end position="411"/>
    </location>
</feature>
<evidence type="ECO:0000313" key="10">
    <source>
        <dbReference type="EMBL" id="CAG9798686.1"/>
    </source>
</evidence>
<protein>
    <submittedName>
        <fullName evidence="10">Uncharacterized protein</fullName>
    </submittedName>
</protein>
<keyword evidence="6" id="KW-0443">Lipid metabolism</keyword>
<keyword evidence="2 9" id="KW-0812">Transmembrane</keyword>
<keyword evidence="3" id="KW-0378">Hydrolase</keyword>
<dbReference type="Pfam" id="PF10261">
    <property type="entry name" value="FIT"/>
    <property type="match status" value="1"/>
</dbReference>
<evidence type="ECO:0000256" key="9">
    <source>
        <dbReference type="SAM" id="Phobius"/>
    </source>
</evidence>
<dbReference type="GO" id="GO:0005789">
    <property type="term" value="C:endoplasmic reticulum membrane"/>
    <property type="evidence" value="ECO:0007669"/>
    <property type="project" value="UniProtKB-SubCell"/>
</dbReference>